<dbReference type="InterPro" id="IPR058958">
    <property type="entry name" value="DPBB_CI111"/>
</dbReference>
<gene>
    <name evidence="6" type="primary">CIP111</name>
    <name evidence="6" type="ORF">SDJN03_28590</name>
</gene>
<dbReference type="PANTHER" id="PTHR23077">
    <property type="entry name" value="AAA-FAMILY ATPASE"/>
    <property type="match status" value="1"/>
</dbReference>
<dbReference type="InterPro" id="IPR003593">
    <property type="entry name" value="AAA+_ATPase"/>
</dbReference>
<comment type="caution">
    <text evidence="6">The sequence shown here is derived from an EMBL/GenBank/DDBJ whole genome shotgun (WGS) entry which is preliminary data.</text>
</comment>
<keyword evidence="3" id="KW-0067">ATP-binding</keyword>
<dbReference type="PROSITE" id="PS00674">
    <property type="entry name" value="AAA"/>
    <property type="match status" value="1"/>
</dbReference>
<dbReference type="InterPro" id="IPR041569">
    <property type="entry name" value="AAA_lid_3"/>
</dbReference>
<dbReference type="Pfam" id="PF00004">
    <property type="entry name" value="AAA"/>
    <property type="match status" value="1"/>
</dbReference>
<feature type="region of interest" description="Disordered" evidence="4">
    <location>
        <begin position="34"/>
        <end position="70"/>
    </location>
</feature>
<dbReference type="InterPro" id="IPR003959">
    <property type="entry name" value="ATPase_AAA_core"/>
</dbReference>
<organism evidence="6 7">
    <name type="scientific">Cucurbita argyrosperma subsp. sororia</name>
    <dbReference type="NCBI Taxonomy" id="37648"/>
    <lineage>
        <taxon>Eukaryota</taxon>
        <taxon>Viridiplantae</taxon>
        <taxon>Streptophyta</taxon>
        <taxon>Embryophyta</taxon>
        <taxon>Tracheophyta</taxon>
        <taxon>Spermatophyta</taxon>
        <taxon>Magnoliopsida</taxon>
        <taxon>eudicotyledons</taxon>
        <taxon>Gunneridae</taxon>
        <taxon>Pentapetalae</taxon>
        <taxon>rosids</taxon>
        <taxon>fabids</taxon>
        <taxon>Cucurbitales</taxon>
        <taxon>Cucurbitaceae</taxon>
        <taxon>Cucurbiteae</taxon>
        <taxon>Cucurbita</taxon>
    </lineage>
</organism>
<dbReference type="Proteomes" id="UP000685013">
    <property type="component" value="Chromosome 19"/>
</dbReference>
<protein>
    <submittedName>
        <fullName evidence="6">Calmodulin-interacting protein 111</fullName>
    </submittedName>
</protein>
<feature type="compositionally biased region" description="Polar residues" evidence="4">
    <location>
        <begin position="51"/>
        <end position="66"/>
    </location>
</feature>
<accession>A0AAV6LYC0</accession>
<feature type="non-terminal residue" evidence="6">
    <location>
        <position position="1"/>
    </location>
</feature>
<dbReference type="AlphaFoldDB" id="A0AAV6LYC0"/>
<reference evidence="6 7" key="1">
    <citation type="journal article" date="2021" name="Hortic Res">
        <title>The domestication of Cucurbita argyrosperma as revealed by the genome of its wild relative.</title>
        <authorList>
            <person name="Barrera-Redondo J."/>
            <person name="Sanchez-de la Vega G."/>
            <person name="Aguirre-Liguori J.A."/>
            <person name="Castellanos-Morales G."/>
            <person name="Gutierrez-Guerrero Y.T."/>
            <person name="Aguirre-Dugua X."/>
            <person name="Aguirre-Planter E."/>
            <person name="Tenaillon M.I."/>
            <person name="Lira-Saade R."/>
            <person name="Eguiarte L.E."/>
        </authorList>
    </citation>
    <scope>NUCLEOTIDE SEQUENCE [LARGE SCALE GENOMIC DNA]</scope>
    <source>
        <strain evidence="6">JBR-2021</strain>
    </source>
</reference>
<dbReference type="EMBL" id="JAGKQH010000019">
    <property type="protein sequence ID" value="KAG6571862.1"/>
    <property type="molecule type" value="Genomic_DNA"/>
</dbReference>
<dbReference type="CDD" id="cd19511">
    <property type="entry name" value="RecA-like_CDC48_r2-like"/>
    <property type="match status" value="1"/>
</dbReference>
<sequence length="897" mass="98180">MHYKQQTSLNLNQEISKHFLCRASLRKFLKRGSKNVHPCTSMPSKGKKNSKTLSRLSNSNHSQSPVSRLAIPPASEVCEDDFLSSIEEASSKYPSLIGKSAFVGRVTNASVQSTGCKVWVSESSMVSSSFTQGAIVSIALSSVGDNSSKGFPLSSLADECGRHFGVDYGDSLIHEAGNYFVLARIFSSSKELNDGVQLSTTLSFTLGCPTIGRVVFIFPLKTHVCNDALNENGKLKSTEVESLGIYNCKELFLELVSSTNVSKKDSLFSSSTIYSRKVHGHGENGNLASPSTMLSTSPKCDDAVSNLLVERPCAHSLIKEALGDDSVRKTLQTIASNELYKRCLLRGNLVTFPVLSDLCTFHVRGGKGLSGYDDSYDSMHSGSDDHFQHFSSNEYVDYAFSIDQLTKVFINVQSTTVSETVQERVSSKVDPQNLNMRAKVKPKVWKLGGLSKEYSVLKDIIVASSLNNTVSSSGRSVIAEEQHMVTKVDNEANVDHIISEPVLSKDARSISGICSNSAPLSFSEDTLTSESLACVSSNEVVADSEDIFNSSEIKCRLKVAFEDFEMARMKVRPSAMREVILEVPKVKWEDIGGQGEVKVQLMEAVEWPQKHQDAFKRIGTRPPTGVLMFGPPGCSKTLMARAVASEAGLNFLAVKGPELFSKWVGESEKAVRSLFAKARANAPSIIFFDEIDGLAVIRGKESDGVSVSDRVMSQLLVELDGLHQRVGVTVIAATNRPDKIDPALLRPGRFDRLLYVGPPNESEREEIFRIHLCKVPCSPDVSTRKLASLTPGCTGADISLICREAALFALEENLEASKINMQHLETAAGHVKPSETEPYRELSSRFERLVCSSSQEDNVVCQLSGSNWFSIWPLVKSAALLFSRFPAWVHHTLEGFK</sequence>
<dbReference type="GO" id="GO:0005524">
    <property type="term" value="F:ATP binding"/>
    <property type="evidence" value="ECO:0007669"/>
    <property type="project" value="UniProtKB-KW"/>
</dbReference>
<evidence type="ECO:0000256" key="2">
    <source>
        <dbReference type="ARBA" id="ARBA00022741"/>
    </source>
</evidence>
<feature type="domain" description="AAA+ ATPase" evidence="5">
    <location>
        <begin position="622"/>
        <end position="760"/>
    </location>
</feature>
<proteinExistence type="inferred from homology"/>
<evidence type="ECO:0000256" key="3">
    <source>
        <dbReference type="ARBA" id="ARBA00022840"/>
    </source>
</evidence>
<dbReference type="FunFam" id="1.10.8.60:FF:000038">
    <property type="entry name" value="spermatogenesis-associated protein 5-like protein 1"/>
    <property type="match status" value="1"/>
</dbReference>
<dbReference type="Pfam" id="PF17862">
    <property type="entry name" value="AAA_lid_3"/>
    <property type="match status" value="1"/>
</dbReference>
<evidence type="ECO:0000256" key="4">
    <source>
        <dbReference type="SAM" id="MobiDB-lite"/>
    </source>
</evidence>
<dbReference type="Pfam" id="PF26429">
    <property type="entry name" value="DPBB_CI111"/>
    <property type="match status" value="1"/>
</dbReference>
<evidence type="ECO:0000256" key="1">
    <source>
        <dbReference type="ARBA" id="ARBA00006914"/>
    </source>
</evidence>
<evidence type="ECO:0000259" key="5">
    <source>
        <dbReference type="SMART" id="SM00382"/>
    </source>
</evidence>
<dbReference type="PANTHER" id="PTHR23077:SF27">
    <property type="entry name" value="ATPASE FAMILY GENE 2 PROTEIN HOMOLOG A"/>
    <property type="match status" value="1"/>
</dbReference>
<dbReference type="SMART" id="SM00382">
    <property type="entry name" value="AAA"/>
    <property type="match status" value="1"/>
</dbReference>
<dbReference type="InterPro" id="IPR003960">
    <property type="entry name" value="ATPase_AAA_CS"/>
</dbReference>
<dbReference type="InterPro" id="IPR050168">
    <property type="entry name" value="AAA_ATPase_domain"/>
</dbReference>
<dbReference type="GO" id="GO:0016887">
    <property type="term" value="F:ATP hydrolysis activity"/>
    <property type="evidence" value="ECO:0007669"/>
    <property type="project" value="InterPro"/>
</dbReference>
<evidence type="ECO:0000313" key="6">
    <source>
        <dbReference type="EMBL" id="KAG6571862.1"/>
    </source>
</evidence>
<dbReference type="FunFam" id="3.40.50.300:FF:000661">
    <property type="entry name" value="calmodulin-interacting protein 111 isoform X1"/>
    <property type="match status" value="1"/>
</dbReference>
<keyword evidence="7" id="KW-1185">Reference proteome</keyword>
<dbReference type="GO" id="GO:0009507">
    <property type="term" value="C:chloroplast"/>
    <property type="evidence" value="ECO:0007669"/>
    <property type="project" value="TreeGrafter"/>
</dbReference>
<keyword evidence="2" id="KW-0547">Nucleotide-binding</keyword>
<name>A0AAV6LYC0_9ROSI</name>
<evidence type="ECO:0000313" key="7">
    <source>
        <dbReference type="Proteomes" id="UP000685013"/>
    </source>
</evidence>
<comment type="similarity">
    <text evidence="1">Belongs to the AAA ATPase family.</text>
</comment>